<keyword evidence="2" id="KW-1185">Reference proteome</keyword>
<protein>
    <recommendedName>
        <fullName evidence="3">Transcriptional regulator</fullName>
    </recommendedName>
</protein>
<evidence type="ECO:0000313" key="2">
    <source>
        <dbReference type="Proteomes" id="UP000053621"/>
    </source>
</evidence>
<sequence>MTDETPTPPDANLTEEWERAVTQRTVKDRVYEAATTLTTPTTVADIAARADCTKEGARPHLEWFVDLGVLEKVADNPALFVRNEAYFEFRRVTELIREFETSAAVAEAIDEYRTRERELAAHFDEPSPDAVAYAGIAARDDDAAERLREWRTVTRRLRELREAKLRLDTDGGHSAASPFP</sequence>
<dbReference type="EMBL" id="LOPW02000010">
    <property type="protein sequence ID" value="POG55543.1"/>
    <property type="molecule type" value="Genomic_DNA"/>
</dbReference>
<dbReference type="Pfam" id="PF24033">
    <property type="entry name" value="DUF7342"/>
    <property type="match status" value="1"/>
</dbReference>
<name>A0A2P4NQZ0_9EURY</name>
<dbReference type="RefSeq" id="WP_058566515.1">
    <property type="nucleotide sequence ID" value="NZ_LOPW02000010.1"/>
</dbReference>
<proteinExistence type="predicted"/>
<dbReference type="OrthoDB" id="240032at2157"/>
<dbReference type="InterPro" id="IPR055766">
    <property type="entry name" value="DUF7342"/>
</dbReference>
<dbReference type="AlphaFoldDB" id="A0A2P4NQZ0"/>
<organism evidence="1 2">
    <name type="scientific">Haloferax marisrubri</name>
    <dbReference type="NCBI Taxonomy" id="1544719"/>
    <lineage>
        <taxon>Archaea</taxon>
        <taxon>Methanobacteriati</taxon>
        <taxon>Methanobacteriota</taxon>
        <taxon>Stenosarchaea group</taxon>
        <taxon>Halobacteria</taxon>
        <taxon>Halobacteriales</taxon>
        <taxon>Haloferacaceae</taxon>
        <taxon>Haloferax</taxon>
    </lineage>
</organism>
<accession>A0A2P4NQZ0</accession>
<dbReference type="Proteomes" id="UP000053621">
    <property type="component" value="Unassembled WGS sequence"/>
</dbReference>
<gene>
    <name evidence="1" type="ORF">AUR65_009045</name>
</gene>
<comment type="caution">
    <text evidence="1">The sequence shown here is derived from an EMBL/GenBank/DDBJ whole genome shotgun (WGS) entry which is preliminary data.</text>
</comment>
<evidence type="ECO:0008006" key="3">
    <source>
        <dbReference type="Google" id="ProtNLM"/>
    </source>
</evidence>
<evidence type="ECO:0000313" key="1">
    <source>
        <dbReference type="EMBL" id="POG55543.1"/>
    </source>
</evidence>
<reference evidence="1" key="1">
    <citation type="submission" date="2017-08" db="EMBL/GenBank/DDBJ databases">
        <title>Haloferax marisrubri sp. nov., isolated from the Discovery deep brine-seawater interface in the Red Sea.</title>
        <authorList>
            <person name="Zhang G."/>
            <person name="Stingl U."/>
        </authorList>
    </citation>
    <scope>NUCLEOTIDE SEQUENCE [LARGE SCALE GENOMIC DNA]</scope>
    <source>
        <strain evidence="1">SB3</strain>
    </source>
</reference>